<dbReference type="PROSITE" id="PS50893">
    <property type="entry name" value="ABC_TRANSPORTER_2"/>
    <property type="match status" value="1"/>
</dbReference>
<dbReference type="Pfam" id="PF00664">
    <property type="entry name" value="ABC_membrane"/>
    <property type="match status" value="1"/>
</dbReference>
<dbReference type="OrthoDB" id="9770415at2"/>
<keyword evidence="8 9" id="KW-0472">Membrane</keyword>
<evidence type="ECO:0000313" key="12">
    <source>
        <dbReference type="EMBL" id="KYG31802.1"/>
    </source>
</evidence>
<name>A0A162E5Q9_9BACI</name>
<feature type="transmembrane region" description="Helical" evidence="9">
    <location>
        <begin position="151"/>
        <end position="175"/>
    </location>
</feature>
<dbReference type="SUPFAM" id="SSF52540">
    <property type="entry name" value="P-loop containing nucleoside triphosphate hydrolases"/>
    <property type="match status" value="1"/>
</dbReference>
<dbReference type="InterPro" id="IPR003593">
    <property type="entry name" value="AAA+_ATPase"/>
</dbReference>
<dbReference type="Gene3D" id="3.40.50.300">
    <property type="entry name" value="P-loop containing nucleotide triphosphate hydrolases"/>
    <property type="match status" value="1"/>
</dbReference>
<dbReference type="RefSeq" id="WP_045485406.1">
    <property type="nucleotide sequence ID" value="NZ_LTAO01000012.1"/>
</dbReference>
<dbReference type="EMBL" id="LTAO01000012">
    <property type="protein sequence ID" value="KYG31802.1"/>
    <property type="molecule type" value="Genomic_DNA"/>
</dbReference>
<feature type="transmembrane region" description="Helical" evidence="9">
    <location>
        <begin position="247"/>
        <end position="265"/>
    </location>
</feature>
<evidence type="ECO:0000256" key="3">
    <source>
        <dbReference type="ARBA" id="ARBA00022475"/>
    </source>
</evidence>
<gene>
    <name evidence="12" type="ORF">AZF04_03205</name>
</gene>
<dbReference type="InterPro" id="IPR003439">
    <property type="entry name" value="ABC_transporter-like_ATP-bd"/>
</dbReference>
<evidence type="ECO:0000256" key="7">
    <source>
        <dbReference type="ARBA" id="ARBA00022989"/>
    </source>
</evidence>
<feature type="transmembrane region" description="Helical" evidence="9">
    <location>
        <begin position="125"/>
        <end position="145"/>
    </location>
</feature>
<feature type="transmembrane region" description="Helical" evidence="9">
    <location>
        <begin position="51"/>
        <end position="74"/>
    </location>
</feature>
<dbReference type="AlphaFoldDB" id="A0A162E5Q9"/>
<keyword evidence="3" id="KW-1003">Cell membrane</keyword>
<evidence type="ECO:0000256" key="2">
    <source>
        <dbReference type="ARBA" id="ARBA00022448"/>
    </source>
</evidence>
<sequence length="583" mass="65919">MDTFKRLKEFYLPFKKYFFWSLISLLGVTGMTVVYPIILQQAIDSVSLGDYSIIPSLVIALIIATLIKSVTAFINQYYGDLFGISSVYQLRKVLYKKLQFLPFKYYDNAKTGDLMSRLTADVEGFRFFLSFGFAQLVNFVLLVTFSFGVMFFYSVPLTLLTMATLPFLVVAVYMFDKRVHPRFRLIRKSLANLNTKVQENVSGVQTVKALSQEEEESKRFDLKNEDYRSKHIDIAHVWGKYFPFMEIIGNMSSVILIGFGGYLTITGSMTPGEFVAFFSLIGFIVGPIMQLGFIMNTFSQSKASGERLLEILDAEERVDENRFDKNKVRLIGEVEFENVDLLYDKEQKAQALKDVSFNVHKGETIGLVGATGSGKSSIIQLITRFYQKSAGEIRIDGKPIEDYSMKQLRSNIGIVLQETFLFSSTIKDNIAYGNSEATMDEIIAAAKRADAHEFISELPEGYETVLGERGLGLSGGQKQRIAIARAIIMDPAILIMDDATSAVDMQTEVKIQKAFREVMKGRTTFIIAHRISSVKHADQIIVLDKGQIVERGTHEELLENNGGIYRRIYDIQNQDQQYVLQQA</sequence>
<feature type="domain" description="ABC transporter" evidence="10">
    <location>
        <begin position="334"/>
        <end position="570"/>
    </location>
</feature>
<keyword evidence="2" id="KW-0813">Transport</keyword>
<dbReference type="FunFam" id="3.40.50.300:FF:000221">
    <property type="entry name" value="Multidrug ABC transporter ATP-binding protein"/>
    <property type="match status" value="1"/>
</dbReference>
<feature type="transmembrane region" description="Helical" evidence="9">
    <location>
        <begin position="17"/>
        <end position="39"/>
    </location>
</feature>
<evidence type="ECO:0000256" key="6">
    <source>
        <dbReference type="ARBA" id="ARBA00022840"/>
    </source>
</evidence>
<evidence type="ECO:0000256" key="8">
    <source>
        <dbReference type="ARBA" id="ARBA00023136"/>
    </source>
</evidence>
<evidence type="ECO:0000256" key="9">
    <source>
        <dbReference type="SAM" id="Phobius"/>
    </source>
</evidence>
<dbReference type="Pfam" id="PF00005">
    <property type="entry name" value="ABC_tran"/>
    <property type="match status" value="1"/>
</dbReference>
<dbReference type="InterPro" id="IPR039421">
    <property type="entry name" value="Type_1_exporter"/>
</dbReference>
<dbReference type="GO" id="GO:0015421">
    <property type="term" value="F:ABC-type oligopeptide transporter activity"/>
    <property type="evidence" value="ECO:0007669"/>
    <property type="project" value="TreeGrafter"/>
</dbReference>
<dbReference type="PANTHER" id="PTHR43394:SF1">
    <property type="entry name" value="ATP-BINDING CASSETTE SUB-FAMILY B MEMBER 10, MITOCHONDRIAL"/>
    <property type="match status" value="1"/>
</dbReference>
<comment type="subcellular location">
    <subcellularLocation>
        <location evidence="1">Cell membrane</location>
        <topology evidence="1">Multi-pass membrane protein</topology>
    </subcellularLocation>
</comment>
<dbReference type="PANTHER" id="PTHR43394">
    <property type="entry name" value="ATP-DEPENDENT PERMEASE MDL1, MITOCHONDRIAL"/>
    <property type="match status" value="1"/>
</dbReference>
<dbReference type="InterPro" id="IPR036640">
    <property type="entry name" value="ABC1_TM_sf"/>
</dbReference>
<protein>
    <submittedName>
        <fullName evidence="12">Multidrug ABC transporter ATP-binding protein</fullName>
    </submittedName>
</protein>
<keyword evidence="6 12" id="KW-0067">ATP-binding</keyword>
<keyword evidence="5" id="KW-0547">Nucleotide-binding</keyword>
<dbReference type="CDD" id="cd18542">
    <property type="entry name" value="ABC_6TM_YknU_like"/>
    <property type="match status" value="1"/>
</dbReference>
<feature type="transmembrane region" description="Helical" evidence="9">
    <location>
        <begin position="277"/>
        <end position="298"/>
    </location>
</feature>
<dbReference type="InterPro" id="IPR017871">
    <property type="entry name" value="ABC_transporter-like_CS"/>
</dbReference>
<dbReference type="Gene3D" id="1.20.1560.10">
    <property type="entry name" value="ABC transporter type 1, transmembrane domain"/>
    <property type="match status" value="1"/>
</dbReference>
<dbReference type="PROSITE" id="PS00211">
    <property type="entry name" value="ABC_TRANSPORTER_1"/>
    <property type="match status" value="1"/>
</dbReference>
<evidence type="ECO:0000256" key="1">
    <source>
        <dbReference type="ARBA" id="ARBA00004651"/>
    </source>
</evidence>
<proteinExistence type="predicted"/>
<dbReference type="SMART" id="SM00382">
    <property type="entry name" value="AAA"/>
    <property type="match status" value="1"/>
</dbReference>
<dbReference type="GO" id="GO:0005524">
    <property type="term" value="F:ATP binding"/>
    <property type="evidence" value="ECO:0007669"/>
    <property type="project" value="UniProtKB-KW"/>
</dbReference>
<dbReference type="Proteomes" id="UP000075806">
    <property type="component" value="Unassembled WGS sequence"/>
</dbReference>
<keyword evidence="7 9" id="KW-1133">Transmembrane helix</keyword>
<dbReference type="InterPro" id="IPR027417">
    <property type="entry name" value="P-loop_NTPase"/>
</dbReference>
<accession>A0A162E5Q9</accession>
<evidence type="ECO:0000259" key="10">
    <source>
        <dbReference type="PROSITE" id="PS50893"/>
    </source>
</evidence>
<evidence type="ECO:0000256" key="5">
    <source>
        <dbReference type="ARBA" id="ARBA00022741"/>
    </source>
</evidence>
<dbReference type="SUPFAM" id="SSF90123">
    <property type="entry name" value="ABC transporter transmembrane region"/>
    <property type="match status" value="1"/>
</dbReference>
<keyword evidence="4 9" id="KW-0812">Transmembrane</keyword>
<comment type="caution">
    <text evidence="12">The sequence shown here is derived from an EMBL/GenBank/DDBJ whole genome shotgun (WGS) entry which is preliminary data.</text>
</comment>
<dbReference type="GO" id="GO:0016887">
    <property type="term" value="F:ATP hydrolysis activity"/>
    <property type="evidence" value="ECO:0007669"/>
    <property type="project" value="InterPro"/>
</dbReference>
<feature type="domain" description="ABC transmembrane type-1" evidence="11">
    <location>
        <begin position="19"/>
        <end position="300"/>
    </location>
</feature>
<dbReference type="InterPro" id="IPR011527">
    <property type="entry name" value="ABC1_TM_dom"/>
</dbReference>
<dbReference type="PROSITE" id="PS50929">
    <property type="entry name" value="ABC_TM1F"/>
    <property type="match status" value="1"/>
</dbReference>
<dbReference type="GO" id="GO:0005886">
    <property type="term" value="C:plasma membrane"/>
    <property type="evidence" value="ECO:0007669"/>
    <property type="project" value="UniProtKB-SubCell"/>
</dbReference>
<organism evidence="12 13">
    <name type="scientific">Alkalihalobacillus trypoxylicola</name>
    <dbReference type="NCBI Taxonomy" id="519424"/>
    <lineage>
        <taxon>Bacteria</taxon>
        <taxon>Bacillati</taxon>
        <taxon>Bacillota</taxon>
        <taxon>Bacilli</taxon>
        <taxon>Bacillales</taxon>
        <taxon>Bacillaceae</taxon>
        <taxon>Alkalihalobacillus</taxon>
    </lineage>
</organism>
<keyword evidence="13" id="KW-1185">Reference proteome</keyword>
<evidence type="ECO:0000259" key="11">
    <source>
        <dbReference type="PROSITE" id="PS50929"/>
    </source>
</evidence>
<reference evidence="12" key="1">
    <citation type="submission" date="2016-02" db="EMBL/GenBank/DDBJ databases">
        <title>Genome sequence of Bacillus trypoxylicola KCTC 13244(T).</title>
        <authorList>
            <person name="Jeong H."/>
            <person name="Park S.-H."/>
            <person name="Choi S.-K."/>
        </authorList>
    </citation>
    <scope>NUCLEOTIDE SEQUENCE [LARGE SCALE GENOMIC DNA]</scope>
    <source>
        <strain evidence="12">KCTC 13244</strain>
    </source>
</reference>
<evidence type="ECO:0000313" key="13">
    <source>
        <dbReference type="Proteomes" id="UP000075806"/>
    </source>
</evidence>
<evidence type="ECO:0000256" key="4">
    <source>
        <dbReference type="ARBA" id="ARBA00022692"/>
    </source>
</evidence>
<dbReference type="STRING" id="519424.AZF04_03205"/>